<dbReference type="AlphaFoldDB" id="A0ABD4T9A7"/>
<reference evidence="1 2" key="1">
    <citation type="journal article" date="2015" name="Genome Announc.">
        <title>Draft Genome Sequence of Filamentous Marine Cyanobacterium Lyngbya confervoides Strain BDU141951.</title>
        <authorList>
            <person name="Chandrababunaidu M.M."/>
            <person name="Sen D."/>
            <person name="Tripathy S."/>
        </authorList>
    </citation>
    <scope>NUCLEOTIDE SEQUENCE [LARGE SCALE GENOMIC DNA]</scope>
    <source>
        <strain evidence="1 2">BDU141951</strain>
    </source>
</reference>
<sequence length="68" mass="7734">MNFKLYSSDSVSVQGDESFWPQLKQAIATTSGFHRWALDKGLNPQVKGEDLDDLVHTYLKQTLETLAY</sequence>
<name>A0ABD4T9A7_9CYAN</name>
<evidence type="ECO:0000313" key="2">
    <source>
        <dbReference type="Proteomes" id="UP000031561"/>
    </source>
</evidence>
<gene>
    <name evidence="1" type="ORF">QQ91_0020295</name>
</gene>
<dbReference type="EMBL" id="JTHE03000116">
    <property type="protein sequence ID" value="MCM1985162.1"/>
    <property type="molecule type" value="Genomic_DNA"/>
</dbReference>
<proteinExistence type="predicted"/>
<dbReference type="Proteomes" id="UP000031561">
    <property type="component" value="Unassembled WGS sequence"/>
</dbReference>
<comment type="caution">
    <text evidence="1">The sequence shown here is derived from an EMBL/GenBank/DDBJ whole genome shotgun (WGS) entry which is preliminary data.</text>
</comment>
<protein>
    <submittedName>
        <fullName evidence="1">Uncharacterized protein</fullName>
    </submittedName>
</protein>
<organism evidence="1 2">
    <name type="scientific">Lyngbya confervoides BDU141951</name>
    <dbReference type="NCBI Taxonomy" id="1574623"/>
    <lineage>
        <taxon>Bacteria</taxon>
        <taxon>Bacillati</taxon>
        <taxon>Cyanobacteriota</taxon>
        <taxon>Cyanophyceae</taxon>
        <taxon>Oscillatoriophycideae</taxon>
        <taxon>Oscillatoriales</taxon>
        <taxon>Microcoleaceae</taxon>
        <taxon>Lyngbya</taxon>
    </lineage>
</organism>
<evidence type="ECO:0000313" key="1">
    <source>
        <dbReference type="EMBL" id="MCM1985162.1"/>
    </source>
</evidence>
<accession>A0ABD4T9A7</accession>
<keyword evidence="2" id="KW-1185">Reference proteome</keyword>
<dbReference type="RefSeq" id="WP_166277866.1">
    <property type="nucleotide sequence ID" value="NZ_JTHE03000116.1"/>
</dbReference>